<organism evidence="1 2">
    <name type="scientific">Mya arenaria</name>
    <name type="common">Soft-shell clam</name>
    <dbReference type="NCBI Taxonomy" id="6604"/>
    <lineage>
        <taxon>Eukaryota</taxon>
        <taxon>Metazoa</taxon>
        <taxon>Spiralia</taxon>
        <taxon>Lophotrochozoa</taxon>
        <taxon>Mollusca</taxon>
        <taxon>Bivalvia</taxon>
        <taxon>Autobranchia</taxon>
        <taxon>Heteroconchia</taxon>
        <taxon>Euheterodonta</taxon>
        <taxon>Imparidentia</taxon>
        <taxon>Neoheterodontei</taxon>
        <taxon>Myida</taxon>
        <taxon>Myoidea</taxon>
        <taxon>Myidae</taxon>
        <taxon>Mya</taxon>
    </lineage>
</organism>
<protein>
    <submittedName>
        <fullName evidence="1">Uncharacterized protein</fullName>
    </submittedName>
</protein>
<dbReference type="PANTHER" id="PTHR46060:SF3">
    <property type="entry name" value="PROTEIN GVQW3"/>
    <property type="match status" value="1"/>
</dbReference>
<accession>A0ABY7EI28</accession>
<dbReference type="InterPro" id="IPR036397">
    <property type="entry name" value="RNaseH_sf"/>
</dbReference>
<evidence type="ECO:0000313" key="1">
    <source>
        <dbReference type="EMBL" id="WAR08694.1"/>
    </source>
</evidence>
<gene>
    <name evidence="1" type="ORF">MAR_018652</name>
</gene>
<keyword evidence="2" id="KW-1185">Reference proteome</keyword>
<dbReference type="EMBL" id="CP111017">
    <property type="protein sequence ID" value="WAR08694.1"/>
    <property type="molecule type" value="Genomic_DNA"/>
</dbReference>
<evidence type="ECO:0000313" key="2">
    <source>
        <dbReference type="Proteomes" id="UP001164746"/>
    </source>
</evidence>
<dbReference type="Proteomes" id="UP001164746">
    <property type="component" value="Chromosome 6"/>
</dbReference>
<reference evidence="1" key="1">
    <citation type="submission" date="2022-11" db="EMBL/GenBank/DDBJ databases">
        <title>Centuries of genome instability and evolution in soft-shell clam transmissible cancer (bioRxiv).</title>
        <authorList>
            <person name="Hart S.F.M."/>
            <person name="Yonemitsu M.A."/>
            <person name="Giersch R.M."/>
            <person name="Beal B.F."/>
            <person name="Arriagada G."/>
            <person name="Davis B.W."/>
            <person name="Ostrander E.A."/>
            <person name="Goff S.P."/>
            <person name="Metzger M.J."/>
        </authorList>
    </citation>
    <scope>NUCLEOTIDE SEQUENCE</scope>
    <source>
        <strain evidence="1">MELC-2E11</strain>
        <tissue evidence="1">Siphon/mantle</tissue>
    </source>
</reference>
<sequence length="153" mass="18624">MEDKNVRVRSSRTFIRKVRRDQSYLSQIITKDETFSHYFEPKSKQASMDKAPSNTARNQQLDIDVFEFQRAIHSPYSPDLVPLDFAYFPKLKTYLRETRFNDRTEIGHAVQTFKRTLDRDWFIDVYENWVRRHHKCTAHQDKYFEKEYYVTLL</sequence>
<dbReference type="PANTHER" id="PTHR46060">
    <property type="entry name" value="MARINER MOS1 TRANSPOSASE-LIKE PROTEIN"/>
    <property type="match status" value="1"/>
</dbReference>
<dbReference type="InterPro" id="IPR052709">
    <property type="entry name" value="Transposase-MT_Hybrid"/>
</dbReference>
<proteinExistence type="predicted"/>
<dbReference type="Gene3D" id="3.30.420.10">
    <property type="entry name" value="Ribonuclease H-like superfamily/Ribonuclease H"/>
    <property type="match status" value="1"/>
</dbReference>
<name>A0ABY7EI28_MYAAR</name>